<dbReference type="PANTHER" id="PTHR15704">
    <property type="entry name" value="SUPERKILLER 3 PROTEIN-RELATED"/>
    <property type="match status" value="1"/>
</dbReference>
<accession>A0ABR2K5K1</accession>
<evidence type="ECO:0008006" key="6">
    <source>
        <dbReference type="Google" id="ProtNLM"/>
    </source>
</evidence>
<organism evidence="4 5">
    <name type="scientific">Tritrichomonas musculus</name>
    <dbReference type="NCBI Taxonomy" id="1915356"/>
    <lineage>
        <taxon>Eukaryota</taxon>
        <taxon>Metamonada</taxon>
        <taxon>Parabasalia</taxon>
        <taxon>Tritrichomonadida</taxon>
        <taxon>Tritrichomonadidae</taxon>
        <taxon>Tritrichomonas</taxon>
    </lineage>
</organism>
<dbReference type="InterPro" id="IPR011990">
    <property type="entry name" value="TPR-like_helical_dom_sf"/>
</dbReference>
<dbReference type="InterPro" id="IPR039226">
    <property type="entry name" value="Ski3/TTC37"/>
</dbReference>
<keyword evidence="2" id="KW-0802">TPR repeat</keyword>
<dbReference type="Gene3D" id="1.25.40.10">
    <property type="entry name" value="Tetratricopeptide repeat domain"/>
    <property type="match status" value="3"/>
</dbReference>
<keyword evidence="5" id="KW-1185">Reference proteome</keyword>
<dbReference type="InterPro" id="IPR019734">
    <property type="entry name" value="TPR_rpt"/>
</dbReference>
<feature type="region of interest" description="Disordered" evidence="3">
    <location>
        <begin position="1159"/>
        <end position="1203"/>
    </location>
</feature>
<sequence length="1203" mass="137678">MSNKKDKNTILKGIMAAKEAIKQSNFDEAVTNLRQVEPIVKRTKLLEFEFSFLKAFMFDKQEKPKECIESAKNAERLKPNDLNTSRLIIHSYILLKDDDQLATEIISFFKKHSDDEKQDQSVLVELIAPHLKDLDEKYHKDITLPFIKCIQKLPDYPNLNIGNYIPETDDTPQVRCDLLRPCVKEDQESCECLIELLLYEIPAEERNIDEIINLANLLPPNNKSRLLIETYFGPDPIKSAKMYDDVTSNNKFTKFIDAFESNDLKSLKQQLSYDQFFSSGWVYYGDQVTNLTEKLNAYNAALKSNPKSIPILRKIAQVQSDQNNVNDAIATLKKIKELDPSNGIKLLISFLITHGMGDEADEYISAEGNLSDIDRALLSFIHYEKSGNKDEIKFILDLPISPDIAEVRARAIYELRDELGSKAQSMFAECLKQAKENGNVYLYFARWLDCQGLDDKATFIYEKCVNLGICDDVAYDKVTQKLIKEDKLDEALQLCLKVNNKWSHFRAGLILQRQEKHEMACGQFQSEIGTNPKNYVAWKALGQSYFILGRVMATLSVVQFLNENGQHDEDLEYQMAKVFEKPIVPNDEDITKSFNIEKTPVPFYSFLSQEITRIKNLSTFGRIETCQLLIERYDPFIEAYQNQWGTLGAVLRLCGEFYLTSFKITKNQKYIKAAITFMQKRCEIDVRPESFIDLSSIFIEMGQSKKAAMILQKVVHKFPDNFLLWTNLGVAFALTKETIPFARHCLCVAAMIATDSESSKVYSFYSAIASMLADTELANRAANEAERARPDDPDVQLLKLILSKDRNFNINFYNDDSYINDNESQREGNENGEEEEAVGDEIKEERRMKFLQSQLDVALLAFEYGPTPQLIQNIPRLYLELHKPIQALGFSLLSNDPKLICTSYEALGKYEEALTFAQDEETKQRLLALLGRNQSEFEAANFINEHKYQEALQSLSQKDHENSIILEISEAVCLALLDKKEEAAKKLLQIRKKAINDHASIELIESIDRLILVYAPLSLDIGNIGNCKNYKLSFLKQLRKSKGNEKEAAKKVLDQNRKDINAYKLYLISALFNGYNNSVKYVDDSSVFRRESILDNAHTLSIINPCRETYLFLLAAQIKAQMYSIALATLQKLCLMDPNLISKSNDLMKMLLDKNLNIEDSSNQNNNQNDDVDVGVDEIQSSNNNNNDQNDRDDYYSNDDDDY</sequence>
<keyword evidence="1" id="KW-0677">Repeat</keyword>
<reference evidence="4 5" key="1">
    <citation type="submission" date="2024-04" db="EMBL/GenBank/DDBJ databases">
        <title>Tritrichomonas musculus Genome.</title>
        <authorList>
            <person name="Alves-Ferreira E."/>
            <person name="Grigg M."/>
            <person name="Lorenzi H."/>
            <person name="Galac M."/>
        </authorList>
    </citation>
    <scope>NUCLEOTIDE SEQUENCE [LARGE SCALE GENOMIC DNA]</scope>
    <source>
        <strain evidence="4 5">EAF2021</strain>
    </source>
</reference>
<evidence type="ECO:0000256" key="1">
    <source>
        <dbReference type="ARBA" id="ARBA00022737"/>
    </source>
</evidence>
<comment type="caution">
    <text evidence="4">The sequence shown here is derived from an EMBL/GenBank/DDBJ whole genome shotgun (WGS) entry which is preliminary data.</text>
</comment>
<name>A0ABR2K5K1_9EUKA</name>
<evidence type="ECO:0000313" key="5">
    <source>
        <dbReference type="Proteomes" id="UP001470230"/>
    </source>
</evidence>
<gene>
    <name evidence="4" type="ORF">M9Y10_041501</name>
</gene>
<feature type="compositionally biased region" description="Low complexity" evidence="3">
    <location>
        <begin position="1160"/>
        <end position="1169"/>
    </location>
</feature>
<protein>
    <recommendedName>
        <fullName evidence="6">TPR Domain containing protein</fullName>
    </recommendedName>
</protein>
<proteinExistence type="predicted"/>
<dbReference type="Proteomes" id="UP001470230">
    <property type="component" value="Unassembled WGS sequence"/>
</dbReference>
<dbReference type="Pfam" id="PF13174">
    <property type="entry name" value="TPR_6"/>
    <property type="match status" value="1"/>
</dbReference>
<dbReference type="EMBL" id="JAPFFF010000007">
    <property type="protein sequence ID" value="KAK8886041.1"/>
    <property type="molecule type" value="Genomic_DNA"/>
</dbReference>
<evidence type="ECO:0000256" key="3">
    <source>
        <dbReference type="SAM" id="MobiDB-lite"/>
    </source>
</evidence>
<dbReference type="SMART" id="SM00028">
    <property type="entry name" value="TPR"/>
    <property type="match status" value="3"/>
</dbReference>
<evidence type="ECO:0000313" key="4">
    <source>
        <dbReference type="EMBL" id="KAK8886041.1"/>
    </source>
</evidence>
<evidence type="ECO:0000256" key="2">
    <source>
        <dbReference type="ARBA" id="ARBA00022803"/>
    </source>
</evidence>
<dbReference type="PANTHER" id="PTHR15704:SF7">
    <property type="entry name" value="SUPERKILLER COMPLEX PROTEIN 3"/>
    <property type="match status" value="1"/>
</dbReference>
<dbReference type="SUPFAM" id="SSF48452">
    <property type="entry name" value="TPR-like"/>
    <property type="match status" value="2"/>
</dbReference>